<evidence type="ECO:0000256" key="4">
    <source>
        <dbReference type="ARBA" id="ARBA00022701"/>
    </source>
</evidence>
<feature type="region of interest" description="Disordered" evidence="7">
    <location>
        <begin position="98"/>
        <end position="133"/>
    </location>
</feature>
<dbReference type="GO" id="GO:0060236">
    <property type="term" value="P:regulation of mitotic spindle organization"/>
    <property type="evidence" value="ECO:0007669"/>
    <property type="project" value="InterPro"/>
</dbReference>
<protein>
    <submittedName>
        <fullName evidence="9">Protein WVD2-like 4</fullName>
    </submittedName>
</protein>
<feature type="region of interest" description="Disordered" evidence="7">
    <location>
        <begin position="360"/>
        <end position="391"/>
    </location>
</feature>
<dbReference type="InterPro" id="IPR027329">
    <property type="entry name" value="TPX2_C"/>
</dbReference>
<sequence>MKSPAMKPVNSKKKPTPQTPGRTLPHASPAKDGKPINAKKNSTKGEKDLEPKKGCRVLCESPCAPEEVFIAKDQMIRAGVVLEASPVEADRSKEGIEKKNWVTESKEPLEGSRCSVVEDSGGQDSKGSSKIRKIRSMILEETMSSMPEPGAGRVMYLVKAFERLLCISKDTEGREKIENKRKVMNWALPGLQQPPKAKETEVSSSPVSSSSEFIPGKDFERDCSDHSSVDGDDDGFSWGSGTPDDGRRSRRNSTGSSGRSWNKKLKVTSQQPFKLRTEQRGRLKEEHFLKKLKEMLLEEEKQRIPVAQGLPWTTDEPEVAERLDFLEQINMEKERQRKLEEEEERWRLRKELIPRAQPMPYFDRPFIPKKSTKPKTVPKEPKFHTRPLRPW</sequence>
<dbReference type="GO" id="GO:0090307">
    <property type="term" value="P:mitotic spindle assembly"/>
    <property type="evidence" value="ECO:0007669"/>
    <property type="project" value="TreeGrafter"/>
</dbReference>
<reference evidence="9" key="1">
    <citation type="journal article" date="2017" name="Gigascience">
        <title>The genome draft of coconut (Cocos nucifera).</title>
        <authorList>
            <person name="Xiao Y."/>
            <person name="Xu P."/>
            <person name="Fan H."/>
            <person name="Baudouin L."/>
            <person name="Xia W."/>
            <person name="Bocs S."/>
            <person name="Xu J."/>
            <person name="Li Q."/>
            <person name="Guo A."/>
            <person name="Zhou L."/>
            <person name="Li J."/>
            <person name="Wu Y."/>
            <person name="Ma Z."/>
            <person name="Armero A."/>
            <person name="Issali A.E."/>
            <person name="Liu N."/>
            <person name="Peng M."/>
            <person name="Yang Y."/>
        </authorList>
    </citation>
    <scope>NUCLEOTIDE SEQUENCE</scope>
    <source>
        <tissue evidence="9">Spear leaf of Hainan Tall coconut</tissue>
    </source>
</reference>
<feature type="coiled-coil region" evidence="6">
    <location>
        <begin position="323"/>
        <end position="351"/>
    </location>
</feature>
<feature type="compositionally biased region" description="Basic and acidic residues" evidence="7">
    <location>
        <begin position="43"/>
        <end position="53"/>
    </location>
</feature>
<comment type="caution">
    <text evidence="9">The sequence shown here is derived from an EMBL/GenBank/DDBJ whole genome shotgun (WGS) entry which is preliminary data.</text>
</comment>
<feature type="region of interest" description="Disordered" evidence="7">
    <location>
        <begin position="185"/>
        <end position="279"/>
    </location>
</feature>
<accession>A0A8K0N3M9</accession>
<evidence type="ECO:0000256" key="7">
    <source>
        <dbReference type="SAM" id="MobiDB-lite"/>
    </source>
</evidence>
<keyword evidence="5" id="KW-0206">Cytoskeleton</keyword>
<keyword evidence="10" id="KW-1185">Reference proteome</keyword>
<evidence type="ECO:0000256" key="3">
    <source>
        <dbReference type="ARBA" id="ARBA00022490"/>
    </source>
</evidence>
<gene>
    <name evidence="9" type="ORF">COCNU_06G016550</name>
</gene>
<dbReference type="AlphaFoldDB" id="A0A8K0N3M9"/>
<feature type="region of interest" description="Disordered" evidence="7">
    <location>
        <begin position="1"/>
        <end position="54"/>
    </location>
</feature>
<comment type="subcellular location">
    <subcellularLocation>
        <location evidence="1">Cytoplasm</location>
        <location evidence="1">Cytoskeleton</location>
    </subcellularLocation>
</comment>
<keyword evidence="6" id="KW-0175">Coiled coil</keyword>
<proteinExistence type="inferred from homology"/>
<feature type="compositionally biased region" description="Low complexity" evidence="7">
    <location>
        <begin position="202"/>
        <end position="211"/>
    </location>
</feature>
<comment type="similarity">
    <text evidence="2">Belongs to the TPX2 family.</text>
</comment>
<keyword evidence="4" id="KW-0493">Microtubule</keyword>
<dbReference type="EMBL" id="CM017877">
    <property type="protein sequence ID" value="KAG1347826.1"/>
    <property type="molecule type" value="Genomic_DNA"/>
</dbReference>
<evidence type="ECO:0000313" key="10">
    <source>
        <dbReference type="Proteomes" id="UP000797356"/>
    </source>
</evidence>
<feature type="compositionally biased region" description="Basic and acidic residues" evidence="7">
    <location>
        <begin position="98"/>
        <end position="110"/>
    </location>
</feature>
<dbReference type="Proteomes" id="UP000797356">
    <property type="component" value="Chromosome 6"/>
</dbReference>
<organism evidence="9 10">
    <name type="scientific">Cocos nucifera</name>
    <name type="common">Coconut palm</name>
    <dbReference type="NCBI Taxonomy" id="13894"/>
    <lineage>
        <taxon>Eukaryota</taxon>
        <taxon>Viridiplantae</taxon>
        <taxon>Streptophyta</taxon>
        <taxon>Embryophyta</taxon>
        <taxon>Tracheophyta</taxon>
        <taxon>Spermatophyta</taxon>
        <taxon>Magnoliopsida</taxon>
        <taxon>Liliopsida</taxon>
        <taxon>Arecaceae</taxon>
        <taxon>Arecoideae</taxon>
        <taxon>Cocoseae</taxon>
        <taxon>Attaleinae</taxon>
        <taxon>Cocos</taxon>
    </lineage>
</organism>
<dbReference type="PANTHER" id="PTHR14326">
    <property type="entry name" value="TARGETING PROTEIN FOR XKLP2"/>
    <property type="match status" value="1"/>
</dbReference>
<evidence type="ECO:0000256" key="1">
    <source>
        <dbReference type="ARBA" id="ARBA00004245"/>
    </source>
</evidence>
<reference evidence="9" key="2">
    <citation type="submission" date="2019-07" db="EMBL/GenBank/DDBJ databases">
        <authorList>
            <person name="Yang Y."/>
            <person name="Bocs S."/>
            <person name="Baudouin L."/>
        </authorList>
    </citation>
    <scope>NUCLEOTIDE SEQUENCE</scope>
    <source>
        <tissue evidence="9">Spear leaf of Hainan Tall coconut</tissue>
    </source>
</reference>
<dbReference type="InterPro" id="IPR009675">
    <property type="entry name" value="TPX2_fam"/>
</dbReference>
<feature type="domain" description="TPX2 C-terminal" evidence="8">
    <location>
        <begin position="318"/>
        <end position="376"/>
    </location>
</feature>
<dbReference type="GO" id="GO:0005819">
    <property type="term" value="C:spindle"/>
    <property type="evidence" value="ECO:0007669"/>
    <property type="project" value="InterPro"/>
</dbReference>
<dbReference type="PANTHER" id="PTHR14326:SF58">
    <property type="entry name" value="TPX2 (TARGETING PROTEIN FOR XKLP2) PROTEIN FAMILY"/>
    <property type="match status" value="1"/>
</dbReference>
<dbReference type="Pfam" id="PF06886">
    <property type="entry name" value="TPX2"/>
    <property type="match status" value="1"/>
</dbReference>
<evidence type="ECO:0000256" key="6">
    <source>
        <dbReference type="SAM" id="Coils"/>
    </source>
</evidence>
<keyword evidence="3" id="KW-0963">Cytoplasm</keyword>
<feature type="compositionally biased region" description="Low complexity" evidence="7">
    <location>
        <begin position="119"/>
        <end position="128"/>
    </location>
</feature>
<evidence type="ECO:0000259" key="8">
    <source>
        <dbReference type="Pfam" id="PF06886"/>
    </source>
</evidence>
<evidence type="ECO:0000256" key="2">
    <source>
        <dbReference type="ARBA" id="ARBA00005885"/>
    </source>
</evidence>
<dbReference type="GO" id="GO:0008017">
    <property type="term" value="F:microtubule binding"/>
    <property type="evidence" value="ECO:0007669"/>
    <property type="project" value="TreeGrafter"/>
</dbReference>
<name>A0A8K0N3M9_COCNU</name>
<feature type="compositionally biased region" description="Basic and acidic residues" evidence="7">
    <location>
        <begin position="215"/>
        <end position="229"/>
    </location>
</feature>
<dbReference type="OrthoDB" id="1937095at2759"/>
<dbReference type="GO" id="GO:0030295">
    <property type="term" value="F:protein kinase activator activity"/>
    <property type="evidence" value="ECO:0007669"/>
    <property type="project" value="TreeGrafter"/>
</dbReference>
<dbReference type="GO" id="GO:0005880">
    <property type="term" value="C:nuclear microtubule"/>
    <property type="evidence" value="ECO:0007669"/>
    <property type="project" value="TreeGrafter"/>
</dbReference>
<evidence type="ECO:0000313" key="9">
    <source>
        <dbReference type="EMBL" id="KAG1347826.1"/>
    </source>
</evidence>
<evidence type="ECO:0000256" key="5">
    <source>
        <dbReference type="ARBA" id="ARBA00023212"/>
    </source>
</evidence>